<dbReference type="PIRSF" id="PIRSF015601">
    <property type="entry name" value="MTase_slr0722"/>
    <property type="match status" value="1"/>
</dbReference>
<dbReference type="Gene3D" id="3.40.1280.10">
    <property type="match status" value="1"/>
</dbReference>
<dbReference type="InterPro" id="IPR029026">
    <property type="entry name" value="tRNA_m1G_MTases_N"/>
</dbReference>
<dbReference type="CDD" id="cd18084">
    <property type="entry name" value="RsmE-like"/>
    <property type="match status" value="1"/>
</dbReference>
<comment type="similarity">
    <text evidence="2 12">Belongs to the RNA methyltransferase RsmE family.</text>
</comment>
<comment type="caution">
    <text evidence="15">The sequence shown here is derived from an EMBL/GenBank/DDBJ whole genome shotgun (WGS) entry which is preliminary data.</text>
</comment>
<keyword evidence="16" id="KW-1185">Reference proteome</keyword>
<proteinExistence type="inferred from homology"/>
<dbReference type="GO" id="GO:0032259">
    <property type="term" value="P:methylation"/>
    <property type="evidence" value="ECO:0007669"/>
    <property type="project" value="UniProtKB-KW"/>
</dbReference>
<evidence type="ECO:0000256" key="8">
    <source>
        <dbReference type="ARBA" id="ARBA00022679"/>
    </source>
</evidence>
<dbReference type="SUPFAM" id="SSF88697">
    <property type="entry name" value="PUA domain-like"/>
    <property type="match status" value="1"/>
</dbReference>
<sequence length="264" mass="27683">MTPGRAEWTRPALFWVDPVPAAGVVTLDGPEGRHAADVRRVQPGEVILLGDGAGTRARAEVTAVARGSVTAEIVETRTDPPSGRRLVLAQALAKGDRGELAVETATEAGIDAVIPWRAERCVTRWDDGPRGAKQLGRWRSTVAEAAKQARRAWIPEVTEPLTTNQLAGRVRSTTCLLLEATAEVSMADVALGEEGEIVLLVGPEGGVTDAETSRLVEAGATPVRLGPAVLRTSTAAAVALGALGVRVGRWDTERSGAGPGRWDA</sequence>
<comment type="subcellular location">
    <subcellularLocation>
        <location evidence="1 12">Cytoplasm</location>
    </subcellularLocation>
</comment>
<keyword evidence="8 12" id="KW-0808">Transferase</keyword>
<evidence type="ECO:0000259" key="14">
    <source>
        <dbReference type="Pfam" id="PF20260"/>
    </source>
</evidence>
<reference evidence="15 16" key="1">
    <citation type="submission" date="2024-03" db="EMBL/GenBank/DDBJ databases">
        <title>Actinomycetospora sp. OC33-EN08, a novel actinomycete isolated from wild orchid (Aerides multiflora).</title>
        <authorList>
            <person name="Suriyachadkun C."/>
        </authorList>
    </citation>
    <scope>NUCLEOTIDE SEQUENCE [LARGE SCALE GENOMIC DNA]</scope>
    <source>
        <strain evidence="15 16">OC33-EN08</strain>
    </source>
</reference>
<organism evidence="15 16">
    <name type="scientific">Actinomycetospora aurantiaca</name>
    <dbReference type="NCBI Taxonomy" id="3129233"/>
    <lineage>
        <taxon>Bacteria</taxon>
        <taxon>Bacillati</taxon>
        <taxon>Actinomycetota</taxon>
        <taxon>Actinomycetes</taxon>
        <taxon>Pseudonocardiales</taxon>
        <taxon>Pseudonocardiaceae</taxon>
        <taxon>Actinomycetospora</taxon>
    </lineage>
</organism>
<dbReference type="InterPro" id="IPR006700">
    <property type="entry name" value="RsmE"/>
</dbReference>
<evidence type="ECO:0000256" key="10">
    <source>
        <dbReference type="ARBA" id="ARBA00025699"/>
    </source>
</evidence>
<keyword evidence="7 12" id="KW-0489">Methyltransferase</keyword>
<protein>
    <recommendedName>
        <fullName evidence="4 12">Ribosomal RNA small subunit methyltransferase E</fullName>
        <ecNumber evidence="3 12">2.1.1.193</ecNumber>
    </recommendedName>
</protein>
<keyword evidence="5 12" id="KW-0963">Cytoplasm</keyword>
<evidence type="ECO:0000256" key="9">
    <source>
        <dbReference type="ARBA" id="ARBA00022691"/>
    </source>
</evidence>
<evidence type="ECO:0000259" key="13">
    <source>
        <dbReference type="Pfam" id="PF04452"/>
    </source>
</evidence>
<dbReference type="EMBL" id="JBBEGN010000001">
    <property type="protein sequence ID" value="MEJ2866669.1"/>
    <property type="molecule type" value="Genomic_DNA"/>
</dbReference>
<dbReference type="PANTHER" id="PTHR30027">
    <property type="entry name" value="RIBOSOMAL RNA SMALL SUBUNIT METHYLTRANSFERASE E"/>
    <property type="match status" value="1"/>
</dbReference>
<dbReference type="NCBIfam" id="TIGR00046">
    <property type="entry name" value="RsmE family RNA methyltransferase"/>
    <property type="match status" value="1"/>
</dbReference>
<dbReference type="PANTHER" id="PTHR30027:SF3">
    <property type="entry name" value="16S RRNA (URACIL(1498)-N(3))-METHYLTRANSFERASE"/>
    <property type="match status" value="1"/>
</dbReference>
<dbReference type="InterPro" id="IPR046886">
    <property type="entry name" value="RsmE_MTase_dom"/>
</dbReference>
<evidence type="ECO:0000256" key="5">
    <source>
        <dbReference type="ARBA" id="ARBA00022490"/>
    </source>
</evidence>
<comment type="catalytic activity">
    <reaction evidence="11 12">
        <text>uridine(1498) in 16S rRNA + S-adenosyl-L-methionine = N(3)-methyluridine(1498) in 16S rRNA + S-adenosyl-L-homocysteine + H(+)</text>
        <dbReference type="Rhea" id="RHEA:42920"/>
        <dbReference type="Rhea" id="RHEA-COMP:10283"/>
        <dbReference type="Rhea" id="RHEA-COMP:10284"/>
        <dbReference type="ChEBI" id="CHEBI:15378"/>
        <dbReference type="ChEBI" id="CHEBI:57856"/>
        <dbReference type="ChEBI" id="CHEBI:59789"/>
        <dbReference type="ChEBI" id="CHEBI:65315"/>
        <dbReference type="ChEBI" id="CHEBI:74502"/>
        <dbReference type="EC" id="2.1.1.193"/>
    </reaction>
</comment>
<dbReference type="InterPro" id="IPR015947">
    <property type="entry name" value="PUA-like_sf"/>
</dbReference>
<dbReference type="EC" id="2.1.1.193" evidence="3 12"/>
<name>A0ABU8MIA9_9PSEU</name>
<evidence type="ECO:0000256" key="6">
    <source>
        <dbReference type="ARBA" id="ARBA00022552"/>
    </source>
</evidence>
<evidence type="ECO:0000313" key="15">
    <source>
        <dbReference type="EMBL" id="MEJ2866669.1"/>
    </source>
</evidence>
<dbReference type="GO" id="GO:0008168">
    <property type="term" value="F:methyltransferase activity"/>
    <property type="evidence" value="ECO:0007669"/>
    <property type="project" value="UniProtKB-KW"/>
</dbReference>
<dbReference type="InterPro" id="IPR046887">
    <property type="entry name" value="RsmE_PUA-like"/>
</dbReference>
<gene>
    <name evidence="15" type="ORF">WCD74_02775</name>
</gene>
<comment type="function">
    <text evidence="10 12">Specifically methylates the N3 position of the uracil ring of uridine 1498 (m3U1498) in 16S rRNA. Acts on the fully assembled 30S ribosomal subunit.</text>
</comment>
<evidence type="ECO:0000256" key="11">
    <source>
        <dbReference type="ARBA" id="ARBA00047944"/>
    </source>
</evidence>
<dbReference type="SUPFAM" id="SSF75217">
    <property type="entry name" value="alpha/beta knot"/>
    <property type="match status" value="1"/>
</dbReference>
<dbReference type="NCBIfam" id="NF008693">
    <property type="entry name" value="PRK11713.2-3"/>
    <property type="match status" value="1"/>
</dbReference>
<feature type="domain" description="Ribosomal RNA small subunit methyltransferase E methyltransferase" evidence="13">
    <location>
        <begin position="84"/>
        <end position="243"/>
    </location>
</feature>
<accession>A0ABU8MIA9</accession>
<dbReference type="Proteomes" id="UP001385809">
    <property type="component" value="Unassembled WGS sequence"/>
</dbReference>
<evidence type="ECO:0000256" key="1">
    <source>
        <dbReference type="ARBA" id="ARBA00004496"/>
    </source>
</evidence>
<dbReference type="Pfam" id="PF04452">
    <property type="entry name" value="Methyltrans_RNA"/>
    <property type="match status" value="1"/>
</dbReference>
<feature type="domain" description="Ribosomal RNA small subunit methyltransferase E PUA-like" evidence="14">
    <location>
        <begin position="27"/>
        <end position="73"/>
    </location>
</feature>
<keyword evidence="9 12" id="KW-0949">S-adenosyl-L-methionine</keyword>
<evidence type="ECO:0000256" key="7">
    <source>
        <dbReference type="ARBA" id="ARBA00022603"/>
    </source>
</evidence>
<evidence type="ECO:0000256" key="4">
    <source>
        <dbReference type="ARBA" id="ARBA00013673"/>
    </source>
</evidence>
<keyword evidence="6 12" id="KW-0698">rRNA processing</keyword>
<evidence type="ECO:0000256" key="2">
    <source>
        <dbReference type="ARBA" id="ARBA00005528"/>
    </source>
</evidence>
<dbReference type="InterPro" id="IPR029028">
    <property type="entry name" value="Alpha/beta_knot_MTases"/>
</dbReference>
<dbReference type="RefSeq" id="WP_337693285.1">
    <property type="nucleotide sequence ID" value="NZ_JBBEGN010000001.1"/>
</dbReference>
<dbReference type="Gene3D" id="2.40.240.20">
    <property type="entry name" value="Hypothetical PUA domain-like, domain 1"/>
    <property type="match status" value="1"/>
</dbReference>
<evidence type="ECO:0000256" key="3">
    <source>
        <dbReference type="ARBA" id="ARBA00012328"/>
    </source>
</evidence>
<evidence type="ECO:0000313" key="16">
    <source>
        <dbReference type="Proteomes" id="UP001385809"/>
    </source>
</evidence>
<dbReference type="Pfam" id="PF20260">
    <property type="entry name" value="PUA_4"/>
    <property type="match status" value="1"/>
</dbReference>
<evidence type="ECO:0000256" key="12">
    <source>
        <dbReference type="PIRNR" id="PIRNR015601"/>
    </source>
</evidence>